<accession>A0AAW0N732</accession>
<dbReference type="InterPro" id="IPR011029">
    <property type="entry name" value="DEATH-like_dom_sf"/>
</dbReference>
<dbReference type="Gene3D" id="1.10.533.10">
    <property type="entry name" value="Death Domain, Fas"/>
    <property type="match status" value="1"/>
</dbReference>
<gene>
    <name evidence="3" type="ORF">WMY93_026299</name>
</gene>
<evidence type="ECO:0000256" key="1">
    <source>
        <dbReference type="PROSITE-ProRule" id="PRU00206"/>
    </source>
</evidence>
<dbReference type="AlphaFoldDB" id="A0AAW0N732"/>
<keyword evidence="1" id="KW-1015">Disulfide bond</keyword>
<feature type="domain" description="TNFR-Cys" evidence="2">
    <location>
        <begin position="45"/>
        <end position="83"/>
    </location>
</feature>
<dbReference type="GO" id="GO:0005886">
    <property type="term" value="C:plasma membrane"/>
    <property type="evidence" value="ECO:0007669"/>
    <property type="project" value="TreeGrafter"/>
</dbReference>
<reference evidence="4" key="1">
    <citation type="submission" date="2024-04" db="EMBL/GenBank/DDBJ databases">
        <title>Salinicola lusitanus LLJ914,a marine bacterium isolated from the Okinawa Trough.</title>
        <authorList>
            <person name="Li J."/>
        </authorList>
    </citation>
    <scope>NUCLEOTIDE SEQUENCE [LARGE SCALE GENOMIC DNA]</scope>
</reference>
<dbReference type="EMBL" id="JBBPFD010000019">
    <property type="protein sequence ID" value="KAK7886678.1"/>
    <property type="molecule type" value="Genomic_DNA"/>
</dbReference>
<keyword evidence="4" id="KW-1185">Reference proteome</keyword>
<dbReference type="PANTHER" id="PTHR14657">
    <property type="entry name" value="IGF-LIKE FAMILY RECEPTOR 1"/>
    <property type="match status" value="1"/>
</dbReference>
<dbReference type="Gene3D" id="2.10.50.10">
    <property type="entry name" value="Tumor Necrosis Factor Receptor, subunit A, domain 2"/>
    <property type="match status" value="1"/>
</dbReference>
<feature type="disulfide bond" evidence="1">
    <location>
        <begin position="62"/>
        <end position="75"/>
    </location>
</feature>
<dbReference type="Proteomes" id="UP001460270">
    <property type="component" value="Unassembled WGS sequence"/>
</dbReference>
<dbReference type="PANTHER" id="PTHR14657:SF2">
    <property type="entry name" value="IGF-LIKE FAMILY RECEPTOR 1"/>
    <property type="match status" value="1"/>
</dbReference>
<dbReference type="InterPro" id="IPR001368">
    <property type="entry name" value="TNFR/NGFR_Cys_rich_reg"/>
</dbReference>
<dbReference type="PROSITE" id="PS00652">
    <property type="entry name" value="TNFR_NGFR_1"/>
    <property type="match status" value="1"/>
</dbReference>
<sequence>MVGQRTGTSPCRSLQLDLTLGPGQQITPNCGYGDDGSRHEVKFQNCSDNTFNDGTRYFCAPCRDCAEGFTKAEPCSAVADTKCQAIHSIMYVEKTTFMLIVMPVNRLALCLFNSSVASDTSHLCCHTCFVLLVHLQEKRYVLLFCAFIKTAPQIKNDNLREMLSLFAGCRRCSRLSRQSSSLSAPLQTNEPRNILSPDIIAAPLRCVLDDLDVLDELIMLLDPETKGKKSTKHLASLCGRSSNWVNYTYSLKDTQSPLKTLLEAISCRHPEWTVENLALLLMQIDRVDAVFALDKLNANKIQVFDV</sequence>
<comment type="caution">
    <text evidence="1">Lacks conserved residue(s) required for the propagation of feature annotation.</text>
</comment>
<dbReference type="SMART" id="SM00208">
    <property type="entry name" value="TNFR"/>
    <property type="match status" value="1"/>
</dbReference>
<dbReference type="PROSITE" id="PS50050">
    <property type="entry name" value="TNFR_NGFR_2"/>
    <property type="match status" value="1"/>
</dbReference>
<name>A0AAW0N732_9GOBI</name>
<evidence type="ECO:0000313" key="3">
    <source>
        <dbReference type="EMBL" id="KAK7886678.1"/>
    </source>
</evidence>
<protein>
    <recommendedName>
        <fullName evidence="2">TNFR-Cys domain-containing protein</fullName>
    </recommendedName>
</protein>
<feature type="repeat" description="TNFR-Cys" evidence="1">
    <location>
        <begin position="45"/>
        <end position="83"/>
    </location>
</feature>
<dbReference type="InterPro" id="IPR042355">
    <property type="entry name" value="IGFLR1"/>
</dbReference>
<organism evidence="3 4">
    <name type="scientific">Mugilogobius chulae</name>
    <name type="common">yellowstripe goby</name>
    <dbReference type="NCBI Taxonomy" id="88201"/>
    <lineage>
        <taxon>Eukaryota</taxon>
        <taxon>Metazoa</taxon>
        <taxon>Chordata</taxon>
        <taxon>Craniata</taxon>
        <taxon>Vertebrata</taxon>
        <taxon>Euteleostomi</taxon>
        <taxon>Actinopterygii</taxon>
        <taxon>Neopterygii</taxon>
        <taxon>Teleostei</taxon>
        <taxon>Neoteleostei</taxon>
        <taxon>Acanthomorphata</taxon>
        <taxon>Gobiaria</taxon>
        <taxon>Gobiiformes</taxon>
        <taxon>Gobioidei</taxon>
        <taxon>Gobiidae</taxon>
        <taxon>Gobionellinae</taxon>
        <taxon>Mugilogobius</taxon>
    </lineage>
</organism>
<evidence type="ECO:0000313" key="4">
    <source>
        <dbReference type="Proteomes" id="UP001460270"/>
    </source>
</evidence>
<proteinExistence type="predicted"/>
<evidence type="ECO:0000259" key="2">
    <source>
        <dbReference type="PROSITE" id="PS50050"/>
    </source>
</evidence>
<dbReference type="SUPFAM" id="SSF47986">
    <property type="entry name" value="DEATH domain"/>
    <property type="match status" value="1"/>
</dbReference>
<comment type="caution">
    <text evidence="3">The sequence shown here is derived from an EMBL/GenBank/DDBJ whole genome shotgun (WGS) entry which is preliminary data.</text>
</comment>
<feature type="disulfide bond" evidence="1">
    <location>
        <begin position="65"/>
        <end position="83"/>
    </location>
</feature>